<keyword evidence="5" id="KW-1185">Reference proteome</keyword>
<gene>
    <name evidence="4" type="ORF">TRFO_08921</name>
</gene>
<dbReference type="PANTHER" id="PTHR47981:SF20">
    <property type="entry name" value="RAS-RELATED PROTEIN RAB-7A"/>
    <property type="match status" value="1"/>
</dbReference>
<dbReference type="Gene3D" id="3.40.50.300">
    <property type="entry name" value="P-loop containing nucleotide triphosphate hydrolases"/>
    <property type="match status" value="1"/>
</dbReference>
<dbReference type="SUPFAM" id="SSF52540">
    <property type="entry name" value="P-loop containing nucleoside triphosphate hydrolases"/>
    <property type="match status" value="1"/>
</dbReference>
<keyword evidence="2" id="KW-0547">Nucleotide-binding</keyword>
<comment type="similarity">
    <text evidence="1">Belongs to the small GTPase superfamily. Rab family.</text>
</comment>
<dbReference type="PANTHER" id="PTHR47981">
    <property type="entry name" value="RAB FAMILY"/>
    <property type="match status" value="1"/>
</dbReference>
<organism evidence="4 5">
    <name type="scientific">Tritrichomonas foetus</name>
    <dbReference type="NCBI Taxonomy" id="1144522"/>
    <lineage>
        <taxon>Eukaryota</taxon>
        <taxon>Metamonada</taxon>
        <taxon>Parabasalia</taxon>
        <taxon>Tritrichomonadida</taxon>
        <taxon>Tritrichomonadidae</taxon>
        <taxon>Tritrichomonas</taxon>
    </lineage>
</organism>
<dbReference type="VEuPathDB" id="TrichDB:TRFO_08921"/>
<dbReference type="SMART" id="SM00173">
    <property type="entry name" value="RAS"/>
    <property type="match status" value="1"/>
</dbReference>
<dbReference type="Proteomes" id="UP000179807">
    <property type="component" value="Unassembled WGS sequence"/>
</dbReference>
<dbReference type="SMART" id="SM00175">
    <property type="entry name" value="RAB"/>
    <property type="match status" value="1"/>
</dbReference>
<dbReference type="Pfam" id="PF00071">
    <property type="entry name" value="Ras"/>
    <property type="match status" value="1"/>
</dbReference>
<dbReference type="InterPro" id="IPR001806">
    <property type="entry name" value="Small_GTPase"/>
</dbReference>
<proteinExistence type="inferred from homology"/>
<dbReference type="FunFam" id="3.40.50.300:FF:001204">
    <property type="entry name" value="Small GTP-binding protein, putative"/>
    <property type="match status" value="1"/>
</dbReference>
<name>A0A1J4JLB2_9EUKA</name>
<dbReference type="AlphaFoldDB" id="A0A1J4JLB2"/>
<keyword evidence="3" id="KW-0342">GTP-binding</keyword>
<dbReference type="PROSITE" id="PS51419">
    <property type="entry name" value="RAB"/>
    <property type="match status" value="1"/>
</dbReference>
<dbReference type="RefSeq" id="XP_068351478.1">
    <property type="nucleotide sequence ID" value="XM_068494573.1"/>
</dbReference>
<protein>
    <submittedName>
        <fullName evidence="4">Small GTP-binding protein</fullName>
    </submittedName>
</protein>
<dbReference type="GO" id="GO:0005525">
    <property type="term" value="F:GTP binding"/>
    <property type="evidence" value="ECO:0007669"/>
    <property type="project" value="UniProtKB-KW"/>
</dbReference>
<dbReference type="GeneID" id="94829277"/>
<evidence type="ECO:0000313" key="4">
    <source>
        <dbReference type="EMBL" id="OHS98341.1"/>
    </source>
</evidence>
<dbReference type="CDD" id="cd00154">
    <property type="entry name" value="Rab"/>
    <property type="match status" value="1"/>
</dbReference>
<evidence type="ECO:0000313" key="5">
    <source>
        <dbReference type="Proteomes" id="UP000179807"/>
    </source>
</evidence>
<dbReference type="GO" id="GO:0003924">
    <property type="term" value="F:GTPase activity"/>
    <property type="evidence" value="ECO:0007669"/>
    <property type="project" value="InterPro"/>
</dbReference>
<dbReference type="InterPro" id="IPR005225">
    <property type="entry name" value="Small_GTP-bd"/>
</dbReference>
<reference evidence="4" key="1">
    <citation type="submission" date="2016-10" db="EMBL/GenBank/DDBJ databases">
        <authorList>
            <person name="Benchimol M."/>
            <person name="Almeida L.G."/>
            <person name="Vasconcelos A.T."/>
            <person name="Perreira-Neves A."/>
            <person name="Rosa I.A."/>
            <person name="Tasca T."/>
            <person name="Bogo M.R."/>
            <person name="de Souza W."/>
        </authorList>
    </citation>
    <scope>NUCLEOTIDE SEQUENCE [LARGE SCALE GENOMIC DNA]</scope>
    <source>
        <strain evidence="4">K</strain>
    </source>
</reference>
<comment type="caution">
    <text evidence="4">The sequence shown here is derived from an EMBL/GenBank/DDBJ whole genome shotgun (WGS) entry which is preliminary data.</text>
</comment>
<evidence type="ECO:0000256" key="1">
    <source>
        <dbReference type="ARBA" id="ARBA00006270"/>
    </source>
</evidence>
<dbReference type="NCBIfam" id="TIGR00231">
    <property type="entry name" value="small_GTP"/>
    <property type="match status" value="1"/>
</dbReference>
<dbReference type="PRINTS" id="PR00449">
    <property type="entry name" value="RASTRNSFRMNG"/>
</dbReference>
<evidence type="ECO:0000256" key="2">
    <source>
        <dbReference type="ARBA" id="ARBA00022741"/>
    </source>
</evidence>
<dbReference type="PROSITE" id="PS51421">
    <property type="entry name" value="RAS"/>
    <property type="match status" value="1"/>
</dbReference>
<dbReference type="OrthoDB" id="10258378at2759"/>
<dbReference type="PROSITE" id="PS51417">
    <property type="entry name" value="ARF"/>
    <property type="match status" value="1"/>
</dbReference>
<dbReference type="SMART" id="SM00174">
    <property type="entry name" value="RHO"/>
    <property type="match status" value="1"/>
</dbReference>
<sequence>MANTSSTVNALDFKVVVLGPASVGKTSIIHRYCNGVFQKDTLSTIGAGFFTHSLNIDNDEITLLLWDTAGEERFRSVAPSLLRGANGLILVFDLTSPQSFEDLNIYLEMFLDVVQVDLSCQLPILILGNKSDLGNQEVSDEVVEAWAQKNSIVLSYKVSAKTGENVKEAIDELVNLLLKPIQTNDRPLLQLMPVPATEKRSCC</sequence>
<dbReference type="InterPro" id="IPR027417">
    <property type="entry name" value="P-loop_NTPase"/>
</dbReference>
<evidence type="ECO:0000256" key="3">
    <source>
        <dbReference type="ARBA" id="ARBA00023134"/>
    </source>
</evidence>
<dbReference type="EMBL" id="MLAK01001060">
    <property type="protein sequence ID" value="OHS98341.1"/>
    <property type="molecule type" value="Genomic_DNA"/>
</dbReference>
<accession>A0A1J4JLB2</accession>